<sequence length="101" mass="10682">MFGALDGAAGRCGCRHDSDTALSAPVKTRSRLHDTEMIEGIRQCRRGVSLGSLRVTSTTITSSSSSSSSSSSLPEAVDIASGMEPIGVRELPCRRGVAWLW</sequence>
<protein>
    <submittedName>
        <fullName evidence="1">Uncharacterized protein</fullName>
    </submittedName>
</protein>
<name>A0A5B7GD50_PORTR</name>
<keyword evidence="2" id="KW-1185">Reference proteome</keyword>
<evidence type="ECO:0000313" key="2">
    <source>
        <dbReference type="Proteomes" id="UP000324222"/>
    </source>
</evidence>
<dbReference type="EMBL" id="VSRR010013004">
    <property type="protein sequence ID" value="MPC55237.1"/>
    <property type="molecule type" value="Genomic_DNA"/>
</dbReference>
<accession>A0A5B7GD50</accession>
<dbReference type="Proteomes" id="UP000324222">
    <property type="component" value="Unassembled WGS sequence"/>
</dbReference>
<dbReference type="AlphaFoldDB" id="A0A5B7GD50"/>
<gene>
    <name evidence="1" type="ORF">E2C01_049169</name>
</gene>
<evidence type="ECO:0000313" key="1">
    <source>
        <dbReference type="EMBL" id="MPC55237.1"/>
    </source>
</evidence>
<proteinExistence type="predicted"/>
<reference evidence="1 2" key="1">
    <citation type="submission" date="2019-05" db="EMBL/GenBank/DDBJ databases">
        <title>Another draft genome of Portunus trituberculatus and its Hox gene families provides insights of decapod evolution.</title>
        <authorList>
            <person name="Jeong J.-H."/>
            <person name="Song I."/>
            <person name="Kim S."/>
            <person name="Choi T."/>
            <person name="Kim D."/>
            <person name="Ryu S."/>
            <person name="Kim W."/>
        </authorList>
    </citation>
    <scope>NUCLEOTIDE SEQUENCE [LARGE SCALE GENOMIC DNA]</scope>
    <source>
        <tissue evidence="1">Muscle</tissue>
    </source>
</reference>
<comment type="caution">
    <text evidence="1">The sequence shown here is derived from an EMBL/GenBank/DDBJ whole genome shotgun (WGS) entry which is preliminary data.</text>
</comment>
<organism evidence="1 2">
    <name type="scientific">Portunus trituberculatus</name>
    <name type="common">Swimming crab</name>
    <name type="synonym">Neptunus trituberculatus</name>
    <dbReference type="NCBI Taxonomy" id="210409"/>
    <lineage>
        <taxon>Eukaryota</taxon>
        <taxon>Metazoa</taxon>
        <taxon>Ecdysozoa</taxon>
        <taxon>Arthropoda</taxon>
        <taxon>Crustacea</taxon>
        <taxon>Multicrustacea</taxon>
        <taxon>Malacostraca</taxon>
        <taxon>Eumalacostraca</taxon>
        <taxon>Eucarida</taxon>
        <taxon>Decapoda</taxon>
        <taxon>Pleocyemata</taxon>
        <taxon>Brachyura</taxon>
        <taxon>Eubrachyura</taxon>
        <taxon>Portunoidea</taxon>
        <taxon>Portunidae</taxon>
        <taxon>Portuninae</taxon>
        <taxon>Portunus</taxon>
    </lineage>
</organism>